<protein>
    <submittedName>
        <fullName evidence="1 2">Uncharacterized protein</fullName>
    </submittedName>
</protein>
<dbReference type="PaxDb" id="3880-AES64862"/>
<proteinExistence type="predicted"/>
<organism evidence="1 3">
    <name type="scientific">Medicago truncatula</name>
    <name type="common">Barrel medic</name>
    <name type="synonym">Medicago tribuloides</name>
    <dbReference type="NCBI Taxonomy" id="3880"/>
    <lineage>
        <taxon>Eukaryota</taxon>
        <taxon>Viridiplantae</taxon>
        <taxon>Streptophyta</taxon>
        <taxon>Embryophyta</taxon>
        <taxon>Tracheophyta</taxon>
        <taxon>Spermatophyta</taxon>
        <taxon>Magnoliopsida</taxon>
        <taxon>eudicotyledons</taxon>
        <taxon>Gunneridae</taxon>
        <taxon>Pentapetalae</taxon>
        <taxon>rosids</taxon>
        <taxon>fabids</taxon>
        <taxon>Fabales</taxon>
        <taxon>Fabaceae</taxon>
        <taxon>Papilionoideae</taxon>
        <taxon>50 kb inversion clade</taxon>
        <taxon>NPAAA clade</taxon>
        <taxon>Hologalegina</taxon>
        <taxon>IRL clade</taxon>
        <taxon>Trifolieae</taxon>
        <taxon>Medicago</taxon>
    </lineage>
</organism>
<reference evidence="1 3" key="1">
    <citation type="journal article" date="2011" name="Nature">
        <title>The Medicago genome provides insight into the evolution of rhizobial symbioses.</title>
        <authorList>
            <person name="Young N.D."/>
            <person name="Debelle F."/>
            <person name="Oldroyd G.E."/>
            <person name="Geurts R."/>
            <person name="Cannon S.B."/>
            <person name="Udvardi M.K."/>
            <person name="Benedito V.A."/>
            <person name="Mayer K.F."/>
            <person name="Gouzy J."/>
            <person name="Schoof H."/>
            <person name="Van de Peer Y."/>
            <person name="Proost S."/>
            <person name="Cook D.R."/>
            <person name="Meyers B.C."/>
            <person name="Spannagl M."/>
            <person name="Cheung F."/>
            <person name="De Mita S."/>
            <person name="Krishnakumar V."/>
            <person name="Gundlach H."/>
            <person name="Zhou S."/>
            <person name="Mudge J."/>
            <person name="Bharti A.K."/>
            <person name="Murray J.D."/>
            <person name="Naoumkina M.A."/>
            <person name="Rosen B."/>
            <person name="Silverstein K.A."/>
            <person name="Tang H."/>
            <person name="Rombauts S."/>
            <person name="Zhao P.X."/>
            <person name="Zhou P."/>
            <person name="Barbe V."/>
            <person name="Bardou P."/>
            <person name="Bechner M."/>
            <person name="Bellec A."/>
            <person name="Berger A."/>
            <person name="Berges H."/>
            <person name="Bidwell S."/>
            <person name="Bisseling T."/>
            <person name="Choisne N."/>
            <person name="Couloux A."/>
            <person name="Denny R."/>
            <person name="Deshpande S."/>
            <person name="Dai X."/>
            <person name="Doyle J.J."/>
            <person name="Dudez A.M."/>
            <person name="Farmer A.D."/>
            <person name="Fouteau S."/>
            <person name="Franken C."/>
            <person name="Gibelin C."/>
            <person name="Gish J."/>
            <person name="Goldstein S."/>
            <person name="Gonzalez A.J."/>
            <person name="Green P.J."/>
            <person name="Hallab A."/>
            <person name="Hartog M."/>
            <person name="Hua A."/>
            <person name="Humphray S.J."/>
            <person name="Jeong D.H."/>
            <person name="Jing Y."/>
            <person name="Jocker A."/>
            <person name="Kenton S.M."/>
            <person name="Kim D.J."/>
            <person name="Klee K."/>
            <person name="Lai H."/>
            <person name="Lang C."/>
            <person name="Lin S."/>
            <person name="Macmil S.L."/>
            <person name="Magdelenat G."/>
            <person name="Matthews L."/>
            <person name="McCorrison J."/>
            <person name="Monaghan E.L."/>
            <person name="Mun J.H."/>
            <person name="Najar F.Z."/>
            <person name="Nicholson C."/>
            <person name="Noirot C."/>
            <person name="O'Bleness M."/>
            <person name="Paule C.R."/>
            <person name="Poulain J."/>
            <person name="Prion F."/>
            <person name="Qin B."/>
            <person name="Qu C."/>
            <person name="Retzel E.F."/>
            <person name="Riddle C."/>
            <person name="Sallet E."/>
            <person name="Samain S."/>
            <person name="Samson N."/>
            <person name="Sanders I."/>
            <person name="Saurat O."/>
            <person name="Scarpelli C."/>
            <person name="Schiex T."/>
            <person name="Segurens B."/>
            <person name="Severin A.J."/>
            <person name="Sherrier D.J."/>
            <person name="Shi R."/>
            <person name="Sims S."/>
            <person name="Singer S.R."/>
            <person name="Sinharoy S."/>
            <person name="Sterck L."/>
            <person name="Viollet A."/>
            <person name="Wang B.B."/>
            <person name="Wang K."/>
            <person name="Wang M."/>
            <person name="Wang X."/>
            <person name="Warfsmann J."/>
            <person name="Weissenbach J."/>
            <person name="White D.D."/>
            <person name="White J.D."/>
            <person name="Wiley G.B."/>
            <person name="Wincker P."/>
            <person name="Xing Y."/>
            <person name="Yang L."/>
            <person name="Yao Z."/>
            <person name="Ying F."/>
            <person name="Zhai J."/>
            <person name="Zhou L."/>
            <person name="Zuber A."/>
            <person name="Denarie J."/>
            <person name="Dixon R.A."/>
            <person name="May G.D."/>
            <person name="Schwartz D.C."/>
            <person name="Rogers J."/>
            <person name="Quetier F."/>
            <person name="Town C.D."/>
            <person name="Roe B.A."/>
        </authorList>
    </citation>
    <scope>NUCLEOTIDE SEQUENCE [LARGE SCALE GENOMIC DNA]</scope>
    <source>
        <strain evidence="1">A17</strain>
        <strain evidence="2 3">cv. Jemalong A17</strain>
    </source>
</reference>
<reference evidence="2" key="3">
    <citation type="submission" date="2015-04" db="UniProtKB">
        <authorList>
            <consortium name="EnsemblPlants"/>
        </authorList>
    </citation>
    <scope>IDENTIFICATION</scope>
    <source>
        <strain evidence="2">cv. Jemalong A17</strain>
    </source>
</reference>
<dbReference type="Proteomes" id="UP000002051">
    <property type="component" value="Chromosome 2"/>
</dbReference>
<dbReference type="EnsemblPlants" id="AES64862">
    <property type="protein sequence ID" value="AES64862"/>
    <property type="gene ID" value="MTR_2g031500"/>
</dbReference>
<reference evidence="1 3" key="2">
    <citation type="journal article" date="2014" name="BMC Genomics">
        <title>An improved genome release (version Mt4.0) for the model legume Medicago truncatula.</title>
        <authorList>
            <person name="Tang H."/>
            <person name="Krishnakumar V."/>
            <person name="Bidwell S."/>
            <person name="Rosen B."/>
            <person name="Chan A."/>
            <person name="Zhou S."/>
            <person name="Gentzbittel L."/>
            <person name="Childs K.L."/>
            <person name="Yandell M."/>
            <person name="Gundlach H."/>
            <person name="Mayer K.F."/>
            <person name="Schwartz D.C."/>
            <person name="Town C.D."/>
        </authorList>
    </citation>
    <scope>GENOME REANNOTATION</scope>
    <source>
        <strain evidence="2 3">cv. Jemalong A17</strain>
    </source>
</reference>
<name>G7IMM6_MEDTR</name>
<evidence type="ECO:0000313" key="1">
    <source>
        <dbReference type="EMBL" id="AES64862.1"/>
    </source>
</evidence>
<dbReference type="AlphaFoldDB" id="G7IMM6"/>
<dbReference type="HOGENOM" id="CLU_082252_2_0_1"/>
<keyword evidence="3" id="KW-1185">Reference proteome</keyword>
<evidence type="ECO:0000313" key="2">
    <source>
        <dbReference type="EnsemblPlants" id="AES64862"/>
    </source>
</evidence>
<sequence>MVALLRIVRICGTGCPSVFGLQLLLRLVVSYLEVVSIVIVDHIELRDHFLRSGHFTGLLCSSHSFFRLIWLASVWTIWKEKNNRVFKNTTSNLHLLLEKVKLLSFVWLKAKLFTFAFDYHDWW</sequence>
<evidence type="ECO:0000313" key="3">
    <source>
        <dbReference type="Proteomes" id="UP000002051"/>
    </source>
</evidence>
<gene>
    <name evidence="1" type="ordered locus">MTR_2g031500</name>
</gene>
<accession>G7IMM6</accession>
<dbReference type="EMBL" id="CM001218">
    <property type="protein sequence ID" value="AES64862.1"/>
    <property type="molecule type" value="Genomic_DNA"/>
</dbReference>